<keyword evidence="13" id="KW-0325">Glycoprotein</keyword>
<dbReference type="InterPro" id="IPR047177">
    <property type="entry name" value="Pept_M20A"/>
</dbReference>
<dbReference type="eggNOG" id="KOG2275">
    <property type="taxonomic scope" value="Eukaryota"/>
</dbReference>
<accession>G4TK19</accession>
<dbReference type="EMBL" id="CAFZ01000129">
    <property type="protein sequence ID" value="CCA71669.1"/>
    <property type="molecule type" value="Genomic_DNA"/>
</dbReference>
<dbReference type="GO" id="GO:0000328">
    <property type="term" value="C:fungal-type vacuole lumen"/>
    <property type="evidence" value="ECO:0007669"/>
    <property type="project" value="TreeGrafter"/>
</dbReference>
<evidence type="ECO:0000256" key="10">
    <source>
        <dbReference type="ARBA" id="ARBA00022843"/>
    </source>
</evidence>
<evidence type="ECO:0000256" key="5">
    <source>
        <dbReference type="ARBA" id="ARBA00022670"/>
    </source>
</evidence>
<dbReference type="Gene3D" id="3.40.630.10">
    <property type="entry name" value="Zn peptidases"/>
    <property type="match status" value="1"/>
</dbReference>
<dbReference type="InParanoid" id="G4TK19"/>
<keyword evidence="16" id="KW-1185">Reference proteome</keyword>
<reference evidence="15 16" key="1">
    <citation type="journal article" date="2011" name="PLoS Pathog.">
        <title>Endophytic Life Strategies Decoded by Genome and Transcriptome Analyses of the Mutualistic Root Symbiont Piriformospora indica.</title>
        <authorList>
            <person name="Zuccaro A."/>
            <person name="Lahrmann U."/>
            <person name="Guldener U."/>
            <person name="Langen G."/>
            <person name="Pfiffi S."/>
            <person name="Biedenkopf D."/>
            <person name="Wong P."/>
            <person name="Samans B."/>
            <person name="Grimm C."/>
            <person name="Basiewicz M."/>
            <person name="Murat C."/>
            <person name="Martin F."/>
            <person name="Kogel K.H."/>
        </authorList>
    </citation>
    <scope>NUCLEOTIDE SEQUENCE [LARGE SCALE GENOMIC DNA]</scope>
    <source>
        <strain evidence="15 16">DSM 11827</strain>
    </source>
</reference>
<evidence type="ECO:0000256" key="1">
    <source>
        <dbReference type="ARBA" id="ARBA00001947"/>
    </source>
</evidence>
<dbReference type="Pfam" id="PF01546">
    <property type="entry name" value="Peptidase_M20"/>
    <property type="match status" value="1"/>
</dbReference>
<evidence type="ECO:0000256" key="8">
    <source>
        <dbReference type="ARBA" id="ARBA00022801"/>
    </source>
</evidence>
<keyword evidence="6 14" id="KW-0812">Transmembrane</keyword>
<dbReference type="InterPro" id="IPR001261">
    <property type="entry name" value="ArgE/DapE_CS"/>
</dbReference>
<keyword evidence="5" id="KW-0645">Protease</keyword>
<protein>
    <submittedName>
        <fullName evidence="15">Related to CPS1-gly-X carboxypeptidase YSCS</fullName>
    </submittedName>
</protein>
<dbReference type="InterPro" id="IPR002933">
    <property type="entry name" value="Peptidase_M20"/>
</dbReference>
<evidence type="ECO:0000256" key="11">
    <source>
        <dbReference type="ARBA" id="ARBA00022989"/>
    </source>
</evidence>
<dbReference type="HOGENOM" id="CLU_021802_11_0_1"/>
<dbReference type="PANTHER" id="PTHR45962:SF1">
    <property type="entry name" value="N-FATTY-ACYL-AMINO ACID SYNTHASE_HYDROLASE PM20D1"/>
    <property type="match status" value="1"/>
</dbReference>
<dbReference type="GO" id="GO:0046872">
    <property type="term" value="F:metal ion binding"/>
    <property type="evidence" value="ECO:0007669"/>
    <property type="project" value="UniProtKB-KW"/>
</dbReference>
<evidence type="ECO:0000256" key="9">
    <source>
        <dbReference type="ARBA" id="ARBA00022833"/>
    </source>
</evidence>
<evidence type="ECO:0000256" key="7">
    <source>
        <dbReference type="ARBA" id="ARBA00022723"/>
    </source>
</evidence>
<keyword evidence="11 14" id="KW-1133">Transmembrane helix</keyword>
<sequence length="350" mass="38400">MSNEQSPLLPGSSSIFAPVRKAGHVSRPGHVSIWRVVFVFCFLVIPLMLLIDVEMPGLGFGSEPESAKHLCPQTEPLYPVANAKVAQTVLHVLDSHAFLDRAVAALSGAVQIATETYDTLPPLEKDPNAWKEFASFHLYLKKTFPLVHDSLKLTTVNTYGLVYEWTGSDTDLKPVLLAAHQDVVPVNPATIDQWTHPPFSGYFDGEWIWGRGSSDDKLGLISILLAIETLLSHKFQPTRTVVLAFGFDEEISGTQGAGKIAPYLEETYGRNSFAFLVDEGAGLVQQYGALFAAPGIGEKGYFDVRVDVTTEGGHSSIPPANHHTVSFWCLRTLAQAKAGYWHTVPTYRHI</sequence>
<evidence type="ECO:0000313" key="16">
    <source>
        <dbReference type="Proteomes" id="UP000007148"/>
    </source>
</evidence>
<dbReference type="OMA" id="EIREIDY"/>
<keyword evidence="8" id="KW-0378">Hydrolase</keyword>
<feature type="transmembrane region" description="Helical" evidence="14">
    <location>
        <begin position="33"/>
        <end position="51"/>
    </location>
</feature>
<evidence type="ECO:0000256" key="12">
    <source>
        <dbReference type="ARBA" id="ARBA00023136"/>
    </source>
</evidence>
<comment type="subcellular location">
    <subcellularLocation>
        <location evidence="2">Membrane</location>
        <topology evidence="2">Single-pass membrane protein</topology>
    </subcellularLocation>
</comment>
<keyword evidence="12 14" id="KW-0472">Membrane</keyword>
<organism evidence="15 16">
    <name type="scientific">Serendipita indica (strain DSM 11827)</name>
    <name type="common">Root endophyte fungus</name>
    <name type="synonym">Piriformospora indica</name>
    <dbReference type="NCBI Taxonomy" id="1109443"/>
    <lineage>
        <taxon>Eukaryota</taxon>
        <taxon>Fungi</taxon>
        <taxon>Dikarya</taxon>
        <taxon>Basidiomycota</taxon>
        <taxon>Agaricomycotina</taxon>
        <taxon>Agaricomycetes</taxon>
        <taxon>Sebacinales</taxon>
        <taxon>Serendipitaceae</taxon>
        <taxon>Serendipita</taxon>
    </lineage>
</organism>
<dbReference type="GO" id="GO:0016020">
    <property type="term" value="C:membrane"/>
    <property type="evidence" value="ECO:0007669"/>
    <property type="project" value="UniProtKB-SubCell"/>
</dbReference>
<comment type="cofactor">
    <cofactor evidence="1">
        <name>Zn(2+)</name>
        <dbReference type="ChEBI" id="CHEBI:29105"/>
    </cofactor>
</comment>
<dbReference type="PANTHER" id="PTHR45962">
    <property type="entry name" value="N-FATTY-ACYL-AMINO ACID SYNTHASE/HYDROLASE PM20D1"/>
    <property type="match status" value="1"/>
</dbReference>
<proteinExistence type="inferred from homology"/>
<comment type="caution">
    <text evidence="15">The sequence shown here is derived from an EMBL/GenBank/DDBJ whole genome shotgun (WGS) entry which is preliminary data.</text>
</comment>
<keyword evidence="10" id="KW-0832">Ubl conjugation</keyword>
<dbReference type="FunFam" id="3.40.630.10:FF:000098">
    <property type="entry name" value="Gly-Xaa carboxypeptidase"/>
    <property type="match status" value="1"/>
</dbReference>
<evidence type="ECO:0000256" key="2">
    <source>
        <dbReference type="ARBA" id="ARBA00004167"/>
    </source>
</evidence>
<dbReference type="STRING" id="1109443.G4TK19"/>
<keyword evidence="15" id="KW-0121">Carboxypeptidase</keyword>
<dbReference type="AlphaFoldDB" id="G4TK19"/>
<comment type="similarity">
    <text evidence="3">Belongs to the peptidase M20A family.</text>
</comment>
<evidence type="ECO:0000256" key="4">
    <source>
        <dbReference type="ARBA" id="ARBA00022499"/>
    </source>
</evidence>
<dbReference type="OrthoDB" id="3064516at2759"/>
<evidence type="ECO:0000256" key="13">
    <source>
        <dbReference type="ARBA" id="ARBA00023180"/>
    </source>
</evidence>
<evidence type="ECO:0000256" key="14">
    <source>
        <dbReference type="SAM" id="Phobius"/>
    </source>
</evidence>
<evidence type="ECO:0000256" key="6">
    <source>
        <dbReference type="ARBA" id="ARBA00022692"/>
    </source>
</evidence>
<keyword evidence="4" id="KW-1017">Isopeptide bond</keyword>
<dbReference type="Proteomes" id="UP000007148">
    <property type="component" value="Unassembled WGS sequence"/>
</dbReference>
<gene>
    <name evidence="15" type="ORF">PIIN_05605</name>
</gene>
<name>G4TK19_SERID</name>
<keyword evidence="9" id="KW-0862">Zinc</keyword>
<dbReference type="SUPFAM" id="SSF53187">
    <property type="entry name" value="Zn-dependent exopeptidases"/>
    <property type="match status" value="1"/>
</dbReference>
<keyword evidence="7" id="KW-0479">Metal-binding</keyword>
<dbReference type="GO" id="GO:0004180">
    <property type="term" value="F:carboxypeptidase activity"/>
    <property type="evidence" value="ECO:0007669"/>
    <property type="project" value="UniProtKB-KW"/>
</dbReference>
<dbReference type="PROSITE" id="PS00758">
    <property type="entry name" value="ARGE_DAPE_CPG2_1"/>
    <property type="match status" value="1"/>
</dbReference>
<evidence type="ECO:0000313" key="15">
    <source>
        <dbReference type="EMBL" id="CCA71669.1"/>
    </source>
</evidence>
<dbReference type="GO" id="GO:0051603">
    <property type="term" value="P:proteolysis involved in protein catabolic process"/>
    <property type="evidence" value="ECO:0007669"/>
    <property type="project" value="TreeGrafter"/>
</dbReference>
<evidence type="ECO:0000256" key="3">
    <source>
        <dbReference type="ARBA" id="ARBA00006247"/>
    </source>
</evidence>